<organism evidence="8 9">
    <name type="scientific">Nosema granulosis</name>
    <dbReference type="NCBI Taxonomy" id="83296"/>
    <lineage>
        <taxon>Eukaryota</taxon>
        <taxon>Fungi</taxon>
        <taxon>Fungi incertae sedis</taxon>
        <taxon>Microsporidia</taxon>
        <taxon>Nosematidae</taxon>
        <taxon>Nosema</taxon>
    </lineage>
</organism>
<evidence type="ECO:0000256" key="6">
    <source>
        <dbReference type="RuleBase" id="RU000682"/>
    </source>
</evidence>
<dbReference type="SMART" id="SM00389">
    <property type="entry name" value="HOX"/>
    <property type="match status" value="1"/>
</dbReference>
<evidence type="ECO:0000256" key="1">
    <source>
        <dbReference type="ARBA" id="ARBA00004123"/>
    </source>
</evidence>
<dbReference type="PANTHER" id="PTHR46123:SF4">
    <property type="entry name" value="MIX-TYPE HOMEOBOX GENE 1-RELATED"/>
    <property type="match status" value="1"/>
</dbReference>
<dbReference type="InterPro" id="IPR051306">
    <property type="entry name" value="Homeobox_regulator"/>
</dbReference>
<dbReference type="InterPro" id="IPR017970">
    <property type="entry name" value="Homeobox_CS"/>
</dbReference>
<dbReference type="PROSITE" id="PS50071">
    <property type="entry name" value="HOMEOBOX_2"/>
    <property type="match status" value="1"/>
</dbReference>
<dbReference type="PANTHER" id="PTHR46123">
    <property type="entry name" value="MIX-TYPE HOMEOBOX GENE 1-RELATED"/>
    <property type="match status" value="1"/>
</dbReference>
<protein>
    <submittedName>
        <fullName evidence="8">Homeobox protein HD-9</fullName>
    </submittedName>
</protein>
<comment type="subcellular location">
    <subcellularLocation>
        <location evidence="1 5 6">Nucleus</location>
    </subcellularLocation>
</comment>
<dbReference type="GO" id="GO:0000977">
    <property type="term" value="F:RNA polymerase II transcription regulatory region sequence-specific DNA binding"/>
    <property type="evidence" value="ECO:0007669"/>
    <property type="project" value="TreeGrafter"/>
</dbReference>
<dbReference type="SUPFAM" id="SSF46689">
    <property type="entry name" value="Homeodomain-like"/>
    <property type="match status" value="1"/>
</dbReference>
<dbReference type="CDD" id="cd00086">
    <property type="entry name" value="homeodomain"/>
    <property type="match status" value="1"/>
</dbReference>
<dbReference type="Proteomes" id="UP000740883">
    <property type="component" value="Unassembled WGS sequence"/>
</dbReference>
<dbReference type="GO" id="GO:0000981">
    <property type="term" value="F:DNA-binding transcription factor activity, RNA polymerase II-specific"/>
    <property type="evidence" value="ECO:0007669"/>
    <property type="project" value="InterPro"/>
</dbReference>
<evidence type="ECO:0000313" key="9">
    <source>
        <dbReference type="Proteomes" id="UP000740883"/>
    </source>
</evidence>
<dbReference type="Pfam" id="PF00046">
    <property type="entry name" value="Homeodomain"/>
    <property type="match status" value="1"/>
</dbReference>
<dbReference type="InterPro" id="IPR001356">
    <property type="entry name" value="HD"/>
</dbReference>
<accession>A0A9P6H1J0</accession>
<dbReference type="GO" id="GO:0005634">
    <property type="term" value="C:nucleus"/>
    <property type="evidence" value="ECO:0007669"/>
    <property type="project" value="UniProtKB-SubCell"/>
</dbReference>
<feature type="domain" description="Homeobox" evidence="7">
    <location>
        <begin position="18"/>
        <end position="78"/>
    </location>
</feature>
<comment type="caution">
    <text evidence="8">The sequence shown here is derived from an EMBL/GenBank/DDBJ whole genome shotgun (WGS) entry which is preliminary data.</text>
</comment>
<feature type="DNA-binding region" description="Homeobox" evidence="5">
    <location>
        <begin position="20"/>
        <end position="79"/>
    </location>
</feature>
<name>A0A9P6H1J0_9MICR</name>
<evidence type="ECO:0000259" key="7">
    <source>
        <dbReference type="PROSITE" id="PS50071"/>
    </source>
</evidence>
<evidence type="ECO:0000313" key="8">
    <source>
        <dbReference type="EMBL" id="KAF9764983.1"/>
    </source>
</evidence>
<reference evidence="8 9" key="1">
    <citation type="journal article" date="2020" name="Genome Biol. Evol.">
        <title>Comparative genomics of strictly vertically transmitted, feminizing microsporidia endosymbionts of amphipod crustaceans.</title>
        <authorList>
            <person name="Cormier A."/>
            <person name="Chebbi M.A."/>
            <person name="Giraud I."/>
            <person name="Wattier R."/>
            <person name="Teixeira M."/>
            <person name="Gilbert C."/>
            <person name="Rigaud T."/>
            <person name="Cordaux R."/>
        </authorList>
    </citation>
    <scope>NUCLEOTIDE SEQUENCE [LARGE SCALE GENOMIC DNA]</scope>
    <source>
        <strain evidence="8 9">Ou3-Ou53</strain>
    </source>
</reference>
<evidence type="ECO:0000256" key="5">
    <source>
        <dbReference type="PROSITE-ProRule" id="PRU00108"/>
    </source>
</evidence>
<keyword evidence="3 5" id="KW-0371">Homeobox</keyword>
<proteinExistence type="predicted"/>
<keyword evidence="4 5" id="KW-0539">Nucleus</keyword>
<evidence type="ECO:0000256" key="4">
    <source>
        <dbReference type="ARBA" id="ARBA00023242"/>
    </source>
</evidence>
<gene>
    <name evidence="8" type="primary">HD-9</name>
    <name evidence="8" type="ORF">NGRA_0094</name>
</gene>
<sequence>MYQKYKRINLLYLIMLERNHKCPRSKLSQSQKEYLTTYFEMNPRPTTQERAQISIHLGVPESKIKNWFQNRRAKERYASEEANLHNRFQNHEEKIYPRCNSLFTRRDGMI</sequence>
<dbReference type="AlphaFoldDB" id="A0A9P6H1J0"/>
<evidence type="ECO:0000256" key="3">
    <source>
        <dbReference type="ARBA" id="ARBA00023155"/>
    </source>
</evidence>
<keyword evidence="2 5" id="KW-0238">DNA-binding</keyword>
<dbReference type="PROSITE" id="PS00027">
    <property type="entry name" value="HOMEOBOX_1"/>
    <property type="match status" value="1"/>
</dbReference>
<keyword evidence="9" id="KW-1185">Reference proteome</keyword>
<dbReference type="InterPro" id="IPR009057">
    <property type="entry name" value="Homeodomain-like_sf"/>
</dbReference>
<dbReference type="Gene3D" id="1.10.10.60">
    <property type="entry name" value="Homeodomain-like"/>
    <property type="match status" value="1"/>
</dbReference>
<evidence type="ECO:0000256" key="2">
    <source>
        <dbReference type="ARBA" id="ARBA00023125"/>
    </source>
</evidence>
<dbReference type="OrthoDB" id="6159439at2759"/>
<dbReference type="EMBL" id="SBJO01000003">
    <property type="protein sequence ID" value="KAF9764983.1"/>
    <property type="molecule type" value="Genomic_DNA"/>
</dbReference>